<evidence type="ECO:0000313" key="4">
    <source>
        <dbReference type="Proteomes" id="UP000614601"/>
    </source>
</evidence>
<dbReference type="PANTHER" id="PTHR43319:SF5">
    <property type="entry name" value="BETA-LACTAMASE-RELATED DOMAIN-CONTAINING PROTEIN"/>
    <property type="match status" value="1"/>
</dbReference>
<dbReference type="OrthoDB" id="5946976at2759"/>
<gene>
    <name evidence="3" type="ORF">BOKJ2_LOCUS2751</name>
</gene>
<dbReference type="InterPro" id="IPR001466">
    <property type="entry name" value="Beta-lactam-related"/>
</dbReference>
<sequence length="433" mass="50205">MITWIFVIIILLLLWFYLNGNYSTVNTNDPYVDGHVDKDFQRVKEVFRSNLTKQWEPSGAAFAVYHKNRLVVDLWGGYADKECERLWQKDTLNVTFSSTKAVTALCMAKLVDMKKVQYDDLVTKYWPEFWKNGKEKITVQWVMSHMAGLPYFDKHLSYEDALNNPEKISEIIENEYPKYPPGSHVGYHPVTYGWIVDQIVGRVDEKHRSLGQFYREEVQNKLEDCDYYLGLPASESHRVARLTLPDIWQRIQEFLHNPNAVYYWRYFKDYLYKGLFYKTVITDLPWLQFVTKMSFNNPDLWRLEQGAVMGIGTARSLAKIFQKTVMEDGFLSKDTKKTFLQPYASGEDVVTGANVLRGNGLMFSKFEINNVPQQYIGHAGVGGQNIKFDLKHDLCFAYVSNGFKGGFGDSARTFVALRDALYQCVLNIENKVN</sequence>
<evidence type="ECO:0000259" key="2">
    <source>
        <dbReference type="Pfam" id="PF00144"/>
    </source>
</evidence>
<protein>
    <recommendedName>
        <fullName evidence="2">Beta-lactamase-related domain-containing protein</fullName>
    </recommendedName>
</protein>
<dbReference type="PANTHER" id="PTHR43319">
    <property type="entry name" value="BETA-LACTAMASE-RELATED"/>
    <property type="match status" value="1"/>
</dbReference>
<reference evidence="3" key="1">
    <citation type="submission" date="2020-09" db="EMBL/GenBank/DDBJ databases">
        <authorList>
            <person name="Kikuchi T."/>
        </authorList>
    </citation>
    <scope>NUCLEOTIDE SEQUENCE</scope>
    <source>
        <strain evidence="3">SH1</strain>
    </source>
</reference>
<organism evidence="3 4">
    <name type="scientific">Bursaphelenchus okinawaensis</name>
    <dbReference type="NCBI Taxonomy" id="465554"/>
    <lineage>
        <taxon>Eukaryota</taxon>
        <taxon>Metazoa</taxon>
        <taxon>Ecdysozoa</taxon>
        <taxon>Nematoda</taxon>
        <taxon>Chromadorea</taxon>
        <taxon>Rhabditida</taxon>
        <taxon>Tylenchina</taxon>
        <taxon>Tylenchomorpha</taxon>
        <taxon>Aphelenchoidea</taxon>
        <taxon>Aphelenchoididae</taxon>
        <taxon>Bursaphelenchus</taxon>
    </lineage>
</organism>
<accession>A0A811K263</accession>
<dbReference type="Pfam" id="PF00144">
    <property type="entry name" value="Beta-lactamase"/>
    <property type="match status" value="1"/>
</dbReference>
<keyword evidence="4" id="KW-1185">Reference proteome</keyword>
<evidence type="ECO:0000313" key="3">
    <source>
        <dbReference type="EMBL" id="CAD5209566.1"/>
    </source>
</evidence>
<comment type="caution">
    <text evidence="3">The sequence shown here is derived from an EMBL/GenBank/DDBJ whole genome shotgun (WGS) entry which is preliminary data.</text>
</comment>
<dbReference type="InterPro" id="IPR052907">
    <property type="entry name" value="Beta-lactamase/esterase"/>
</dbReference>
<evidence type="ECO:0000256" key="1">
    <source>
        <dbReference type="SAM" id="SignalP"/>
    </source>
</evidence>
<feature type="chain" id="PRO_5035681458" description="Beta-lactamase-related domain-containing protein" evidence="1">
    <location>
        <begin position="21"/>
        <end position="433"/>
    </location>
</feature>
<feature type="domain" description="Beta-lactamase-related" evidence="2">
    <location>
        <begin position="48"/>
        <end position="417"/>
    </location>
</feature>
<feature type="signal peptide" evidence="1">
    <location>
        <begin position="1"/>
        <end position="20"/>
    </location>
</feature>
<dbReference type="EMBL" id="CAJFDH010000002">
    <property type="protein sequence ID" value="CAD5209566.1"/>
    <property type="molecule type" value="Genomic_DNA"/>
</dbReference>
<dbReference type="Proteomes" id="UP000614601">
    <property type="component" value="Unassembled WGS sequence"/>
</dbReference>
<dbReference type="Gene3D" id="3.40.710.10">
    <property type="entry name" value="DD-peptidase/beta-lactamase superfamily"/>
    <property type="match status" value="1"/>
</dbReference>
<dbReference type="EMBL" id="CAJFCW020000002">
    <property type="protein sequence ID" value="CAG9089615.1"/>
    <property type="molecule type" value="Genomic_DNA"/>
</dbReference>
<name>A0A811K263_9BILA</name>
<dbReference type="SUPFAM" id="SSF56601">
    <property type="entry name" value="beta-lactamase/transpeptidase-like"/>
    <property type="match status" value="1"/>
</dbReference>
<dbReference type="AlphaFoldDB" id="A0A811K263"/>
<dbReference type="Proteomes" id="UP000783686">
    <property type="component" value="Unassembled WGS sequence"/>
</dbReference>
<dbReference type="InterPro" id="IPR012338">
    <property type="entry name" value="Beta-lactam/transpept-like"/>
</dbReference>
<proteinExistence type="predicted"/>
<keyword evidence="1" id="KW-0732">Signal</keyword>